<organism evidence="1 2">
    <name type="scientific">Streptomyces hygroscopicus</name>
    <dbReference type="NCBI Taxonomy" id="1912"/>
    <lineage>
        <taxon>Bacteria</taxon>
        <taxon>Bacillati</taxon>
        <taxon>Actinomycetota</taxon>
        <taxon>Actinomycetes</taxon>
        <taxon>Kitasatosporales</taxon>
        <taxon>Streptomycetaceae</taxon>
        <taxon>Streptomyces</taxon>
        <taxon>Streptomyces violaceusniger group</taxon>
    </lineage>
</organism>
<gene>
    <name evidence="1" type="ORF">TPA0910_04560</name>
</gene>
<evidence type="ECO:0000313" key="2">
    <source>
        <dbReference type="Proteomes" id="UP001054854"/>
    </source>
</evidence>
<proteinExistence type="predicted"/>
<dbReference type="EMBL" id="BNEK01000002">
    <property type="protein sequence ID" value="GHJ26023.1"/>
    <property type="molecule type" value="Genomic_DNA"/>
</dbReference>
<protein>
    <submittedName>
        <fullName evidence="1">Uncharacterized protein</fullName>
    </submittedName>
</protein>
<keyword evidence="2" id="KW-1185">Reference proteome</keyword>
<accession>A0ABQ3TRZ4</accession>
<evidence type="ECO:0000313" key="1">
    <source>
        <dbReference type="EMBL" id="GHJ26023.1"/>
    </source>
</evidence>
<reference evidence="1" key="1">
    <citation type="submission" date="2024-05" db="EMBL/GenBank/DDBJ databases">
        <title>Whole genome shotgun sequence of Streptomyces hygroscopicus NBRC 113678.</title>
        <authorList>
            <person name="Komaki H."/>
            <person name="Tamura T."/>
        </authorList>
    </citation>
    <scope>NUCLEOTIDE SEQUENCE</scope>
    <source>
        <strain evidence="1">N11-34</strain>
    </source>
</reference>
<name>A0ABQ3TRZ4_STRHY</name>
<sequence length="66" mass="7093">MRVFPLAESSFDPPHAVKAREQTLSAMRVRLNPVLLMDGPLWTGAGKPMAAGGVHTAMSAPSLKHR</sequence>
<dbReference type="Proteomes" id="UP001054854">
    <property type="component" value="Unassembled WGS sequence"/>
</dbReference>
<comment type="caution">
    <text evidence="1">The sequence shown here is derived from an EMBL/GenBank/DDBJ whole genome shotgun (WGS) entry which is preliminary data.</text>
</comment>